<sequence length="98" mass="10847">MNPIHITISLAQGNLILEGLAERPFKQVFALIGSLNQQVNLLLPPGSPAKANAEFTFSAAELRLIIEVLGEMPYNRVHQLVQQLHSQLKLSEVRRHAG</sequence>
<protein>
    <submittedName>
        <fullName evidence="1">Uncharacterized protein</fullName>
    </submittedName>
</protein>
<dbReference type="Proteomes" id="UP000650424">
    <property type="component" value="Unassembled WGS sequence"/>
</dbReference>
<dbReference type="EMBL" id="JACOGF010000003">
    <property type="protein sequence ID" value="MBC3917267.1"/>
    <property type="molecule type" value="Genomic_DNA"/>
</dbReference>
<name>A0ABR6ZN20_9BURK</name>
<gene>
    <name evidence="1" type="ORF">H8L32_07260</name>
</gene>
<reference evidence="1 2" key="1">
    <citation type="submission" date="2020-08" db="EMBL/GenBank/DDBJ databases">
        <title>Novel species isolated from subtropical streams in China.</title>
        <authorList>
            <person name="Lu H."/>
        </authorList>
    </citation>
    <scope>NUCLEOTIDE SEQUENCE [LARGE SCALE GENOMIC DNA]</scope>
    <source>
        <strain evidence="1 2">CY18W</strain>
    </source>
</reference>
<keyword evidence="2" id="KW-1185">Reference proteome</keyword>
<proteinExistence type="predicted"/>
<organism evidence="1 2">
    <name type="scientific">Undibacterium hunanense</name>
    <dbReference type="NCBI Taxonomy" id="2762292"/>
    <lineage>
        <taxon>Bacteria</taxon>
        <taxon>Pseudomonadati</taxon>
        <taxon>Pseudomonadota</taxon>
        <taxon>Betaproteobacteria</taxon>
        <taxon>Burkholderiales</taxon>
        <taxon>Oxalobacteraceae</taxon>
        <taxon>Undibacterium</taxon>
    </lineage>
</organism>
<comment type="caution">
    <text evidence="1">The sequence shown here is derived from an EMBL/GenBank/DDBJ whole genome shotgun (WGS) entry which is preliminary data.</text>
</comment>
<dbReference type="RefSeq" id="WP_186946501.1">
    <property type="nucleotide sequence ID" value="NZ_JACOGF010000003.1"/>
</dbReference>
<evidence type="ECO:0000313" key="1">
    <source>
        <dbReference type="EMBL" id="MBC3917267.1"/>
    </source>
</evidence>
<evidence type="ECO:0000313" key="2">
    <source>
        <dbReference type="Proteomes" id="UP000650424"/>
    </source>
</evidence>
<accession>A0ABR6ZN20</accession>